<evidence type="ECO:0000313" key="3">
    <source>
        <dbReference type="EMBL" id="TRM56766.1"/>
    </source>
</evidence>
<dbReference type="SMART" id="SM00829">
    <property type="entry name" value="PKS_ER"/>
    <property type="match status" value="1"/>
</dbReference>
<dbReference type="SUPFAM" id="SSF51735">
    <property type="entry name" value="NAD(P)-binding Rossmann-fold domains"/>
    <property type="match status" value="1"/>
</dbReference>
<dbReference type="InterPro" id="IPR036291">
    <property type="entry name" value="NAD(P)-bd_dom_sf"/>
</dbReference>
<keyword evidence="4" id="KW-1185">Reference proteome</keyword>
<sequence>MSPSAVPPTCKAFCIPTTLGGLKELVLRDVPVPDLREHEVLVKVRAVSLNYRDIHLLSGASPTKYDADYLIPVSDMAGEVVSVGSAVTKTVVGERVIATFNPNWLAGDVPSEADLLHVQGSDFGGCLVQYRSYREDALVHIPDSMSFEEACTLPIAGMTVHEILFNGPYKLQAGDVVVWPGTGGVSLLGAQLTLAAGAVPIVTSSSDAKLQAVKEELQAVEEELQAVKEELQAVKEELQAVKALGVQHAVKALGVQHAVNYKSTPAWEEEVLKITNGRGADHVVHCTGIADLHKSLKAVRIGGQVHMLGLLGEQQNPALATLAAQIIFKKAIIRGIIIGPKTQCEDIVRIVATTGVKPSVGRVFPFEQALDAFALLEQQEHVGKVVVRVCED</sequence>
<dbReference type="AlphaFoldDB" id="A0A550BW82"/>
<dbReference type="OrthoDB" id="3233595at2759"/>
<dbReference type="Gene3D" id="3.90.180.10">
    <property type="entry name" value="Medium-chain alcohol dehydrogenases, catalytic domain"/>
    <property type="match status" value="2"/>
</dbReference>
<comment type="caution">
    <text evidence="3">The sequence shown here is derived from an EMBL/GenBank/DDBJ whole genome shotgun (WGS) entry which is preliminary data.</text>
</comment>
<organism evidence="3 4">
    <name type="scientific">Schizophyllum amplum</name>
    <dbReference type="NCBI Taxonomy" id="97359"/>
    <lineage>
        <taxon>Eukaryota</taxon>
        <taxon>Fungi</taxon>
        <taxon>Dikarya</taxon>
        <taxon>Basidiomycota</taxon>
        <taxon>Agaricomycotina</taxon>
        <taxon>Agaricomycetes</taxon>
        <taxon>Agaricomycetidae</taxon>
        <taxon>Agaricales</taxon>
        <taxon>Schizophyllaceae</taxon>
        <taxon>Schizophyllum</taxon>
    </lineage>
</organism>
<reference evidence="3 4" key="1">
    <citation type="journal article" date="2019" name="New Phytol.">
        <title>Comparative genomics reveals unique wood-decay strategies and fruiting body development in the Schizophyllaceae.</title>
        <authorList>
            <person name="Almasi E."/>
            <person name="Sahu N."/>
            <person name="Krizsan K."/>
            <person name="Balint B."/>
            <person name="Kovacs G.M."/>
            <person name="Kiss B."/>
            <person name="Cseklye J."/>
            <person name="Drula E."/>
            <person name="Henrissat B."/>
            <person name="Nagy I."/>
            <person name="Chovatia M."/>
            <person name="Adam C."/>
            <person name="LaButti K."/>
            <person name="Lipzen A."/>
            <person name="Riley R."/>
            <person name="Grigoriev I.V."/>
            <person name="Nagy L.G."/>
        </authorList>
    </citation>
    <scope>NUCLEOTIDE SEQUENCE [LARGE SCALE GENOMIC DNA]</scope>
    <source>
        <strain evidence="3 4">NL-1724</strain>
    </source>
</reference>
<dbReference type="EMBL" id="VDMD01000059">
    <property type="protein sequence ID" value="TRM56766.1"/>
    <property type="molecule type" value="Genomic_DNA"/>
</dbReference>
<accession>A0A550BW82</accession>
<dbReference type="Pfam" id="PF08240">
    <property type="entry name" value="ADH_N"/>
    <property type="match status" value="1"/>
</dbReference>
<keyword evidence="1" id="KW-0175">Coiled coil</keyword>
<dbReference type="InterPro" id="IPR011032">
    <property type="entry name" value="GroES-like_sf"/>
</dbReference>
<dbReference type="InterPro" id="IPR013154">
    <property type="entry name" value="ADH-like_N"/>
</dbReference>
<gene>
    <name evidence="3" type="ORF">BD626DRAFT_540991</name>
</gene>
<dbReference type="InterPro" id="IPR020843">
    <property type="entry name" value="ER"/>
</dbReference>
<dbReference type="Proteomes" id="UP000320762">
    <property type="component" value="Unassembled WGS sequence"/>
</dbReference>
<protein>
    <submittedName>
        <fullName evidence="3">NAD-binding protein</fullName>
    </submittedName>
</protein>
<dbReference type="CDD" id="cd08276">
    <property type="entry name" value="MDR7"/>
    <property type="match status" value="1"/>
</dbReference>
<dbReference type="GO" id="GO:0016491">
    <property type="term" value="F:oxidoreductase activity"/>
    <property type="evidence" value="ECO:0007669"/>
    <property type="project" value="InterPro"/>
</dbReference>
<dbReference type="SUPFAM" id="SSF50129">
    <property type="entry name" value="GroES-like"/>
    <property type="match status" value="1"/>
</dbReference>
<dbReference type="PANTHER" id="PTHR45033:SF2">
    <property type="entry name" value="ZINC-TYPE ALCOHOL DEHYDROGENASE-LIKE PROTEIN C1773.06C"/>
    <property type="match status" value="1"/>
</dbReference>
<dbReference type="Pfam" id="PF13602">
    <property type="entry name" value="ADH_zinc_N_2"/>
    <property type="match status" value="1"/>
</dbReference>
<dbReference type="STRING" id="97359.A0A550BW82"/>
<evidence type="ECO:0000259" key="2">
    <source>
        <dbReference type="SMART" id="SM00829"/>
    </source>
</evidence>
<dbReference type="PANTHER" id="PTHR45033">
    <property type="match status" value="1"/>
</dbReference>
<name>A0A550BW82_9AGAR</name>
<dbReference type="InterPro" id="IPR052711">
    <property type="entry name" value="Zinc_ADH-like"/>
</dbReference>
<dbReference type="Gene3D" id="3.40.50.720">
    <property type="entry name" value="NAD(P)-binding Rossmann-like Domain"/>
    <property type="match status" value="2"/>
</dbReference>
<evidence type="ECO:0000313" key="4">
    <source>
        <dbReference type="Proteomes" id="UP000320762"/>
    </source>
</evidence>
<proteinExistence type="predicted"/>
<feature type="domain" description="Enoyl reductase (ER)" evidence="2">
    <location>
        <begin position="20"/>
        <end position="387"/>
    </location>
</feature>
<feature type="coiled-coil region" evidence="1">
    <location>
        <begin position="203"/>
        <end position="244"/>
    </location>
</feature>
<evidence type="ECO:0000256" key="1">
    <source>
        <dbReference type="SAM" id="Coils"/>
    </source>
</evidence>